<comment type="caution">
    <text evidence="1">The sequence shown here is derived from an EMBL/GenBank/DDBJ whole genome shotgun (WGS) entry which is preliminary data.</text>
</comment>
<evidence type="ECO:0000313" key="1">
    <source>
        <dbReference type="EMBL" id="KAI9900785.1"/>
    </source>
</evidence>
<keyword evidence="2" id="KW-1185">Reference proteome</keyword>
<sequence length="512" mass="56072">MADADDKVGPAPPTAGEQVEMTSAADDGGAPKVKSLEPPEIIRNMTPEQRHELEVRVKRKIDFRILPMIVLMYILNYIDRNNIAAARYAGLEDDLKLDKNGTQFSTAVSILFVGYIIMQVPSNLVLNKLGKPSIYLSTCMVIWGVISASTAACHSFGGLLAARFFLGFIEATYFPGCLYYLSCWYTRKELGKRTTVLYTGSLLSGAFSGLISAGITGNMDGDLGLRAWRWLFLIEGVITVAVALAAYFILPDFPKTTSWLTEEETAMAAWRLEEDIGQDDWTNSEEQTIWHGFKLALVDVKMWVLLVLLFGNVSAASVTNFFPTVVKTLGYSDVVTLLLTTPPYGLAVITVFLNAWHADKTGERFWHITLPLWLAVITFIISAATTNVAARYVAIVLMIPGLYSGYTTALAWISNTLPRPPAKRAAALAFINAISNLTSIYTAYLYPASASPKYQGAFIHNCLMAVVAIAAAGVLRVILARLNKRLERGEIVEGAINAAPGEAAEHGFRFNL</sequence>
<proteinExistence type="predicted"/>
<dbReference type="EMBL" id="CM047943">
    <property type="protein sequence ID" value="KAI9900785.1"/>
    <property type="molecule type" value="Genomic_DNA"/>
</dbReference>
<organism evidence="1 2">
    <name type="scientific">Trichothecium roseum</name>
    <dbReference type="NCBI Taxonomy" id="47278"/>
    <lineage>
        <taxon>Eukaryota</taxon>
        <taxon>Fungi</taxon>
        <taxon>Dikarya</taxon>
        <taxon>Ascomycota</taxon>
        <taxon>Pezizomycotina</taxon>
        <taxon>Sordariomycetes</taxon>
        <taxon>Hypocreomycetidae</taxon>
        <taxon>Hypocreales</taxon>
        <taxon>Hypocreales incertae sedis</taxon>
        <taxon>Trichothecium</taxon>
    </lineage>
</organism>
<accession>A0ACC0V4D1</accession>
<dbReference type="Proteomes" id="UP001163324">
    <property type="component" value="Chromosome 4"/>
</dbReference>
<reference evidence="1" key="1">
    <citation type="submission" date="2022-10" db="EMBL/GenBank/DDBJ databases">
        <title>Complete Genome of Trichothecium roseum strain YXFP-22015, a Plant Pathogen Isolated from Citrus.</title>
        <authorList>
            <person name="Wang Y."/>
            <person name="Zhu L."/>
        </authorList>
    </citation>
    <scope>NUCLEOTIDE SEQUENCE</scope>
    <source>
        <strain evidence="1">YXFP-22015</strain>
    </source>
</reference>
<name>A0ACC0V4D1_9HYPO</name>
<gene>
    <name evidence="1" type="ORF">N3K66_005047</name>
</gene>
<evidence type="ECO:0000313" key="2">
    <source>
        <dbReference type="Proteomes" id="UP001163324"/>
    </source>
</evidence>
<protein>
    <submittedName>
        <fullName evidence="1">Uncharacterized protein</fullName>
    </submittedName>
</protein>